<dbReference type="Gene3D" id="3.40.50.10660">
    <property type="entry name" value="PrpR receptor domain-like"/>
    <property type="match status" value="1"/>
</dbReference>
<accession>A0A2T0BPU8</accession>
<dbReference type="Pfam" id="PF13188">
    <property type="entry name" value="PAS_8"/>
    <property type="match status" value="1"/>
</dbReference>
<dbReference type="CDD" id="cd00130">
    <property type="entry name" value="PAS"/>
    <property type="match status" value="1"/>
</dbReference>
<organism evidence="8 9">
    <name type="scientific">Clostridium luticellarii</name>
    <dbReference type="NCBI Taxonomy" id="1691940"/>
    <lineage>
        <taxon>Bacteria</taxon>
        <taxon>Bacillati</taxon>
        <taxon>Bacillota</taxon>
        <taxon>Clostridia</taxon>
        <taxon>Eubacteriales</taxon>
        <taxon>Clostridiaceae</taxon>
        <taxon>Clostridium</taxon>
    </lineage>
</organism>
<keyword evidence="4" id="KW-0238">DNA-binding</keyword>
<keyword evidence="9" id="KW-1185">Reference proteome</keyword>
<keyword evidence="1" id="KW-0547">Nucleotide-binding</keyword>
<keyword evidence="5" id="KW-0804">Transcription</keyword>
<dbReference type="InterPro" id="IPR002078">
    <property type="entry name" value="Sigma_54_int"/>
</dbReference>
<dbReference type="InterPro" id="IPR010524">
    <property type="entry name" value="Sig_transdc_resp-reg_PrpR_N"/>
</dbReference>
<dbReference type="SUPFAM" id="SSF55785">
    <property type="entry name" value="PYP-like sensor domain (PAS domain)"/>
    <property type="match status" value="1"/>
</dbReference>
<keyword evidence="3" id="KW-0805">Transcription regulation</keyword>
<name>A0A2T0BPU8_9CLOT</name>
<feature type="domain" description="PAS" evidence="7">
    <location>
        <begin position="193"/>
        <end position="267"/>
    </location>
</feature>
<evidence type="ECO:0000256" key="1">
    <source>
        <dbReference type="ARBA" id="ARBA00022741"/>
    </source>
</evidence>
<dbReference type="SUPFAM" id="SSF52540">
    <property type="entry name" value="P-loop containing nucleoside triphosphate hydrolases"/>
    <property type="match status" value="1"/>
</dbReference>
<dbReference type="PROSITE" id="PS00688">
    <property type="entry name" value="SIGMA54_INTERACT_3"/>
    <property type="match status" value="1"/>
</dbReference>
<dbReference type="PROSITE" id="PS00676">
    <property type="entry name" value="SIGMA54_INTERACT_2"/>
    <property type="match status" value="1"/>
</dbReference>
<evidence type="ECO:0000256" key="5">
    <source>
        <dbReference type="ARBA" id="ARBA00023163"/>
    </source>
</evidence>
<dbReference type="Gene3D" id="3.40.50.300">
    <property type="entry name" value="P-loop containing nucleotide triphosphate hydrolases"/>
    <property type="match status" value="1"/>
</dbReference>
<evidence type="ECO:0000259" key="7">
    <source>
        <dbReference type="PROSITE" id="PS50112"/>
    </source>
</evidence>
<evidence type="ECO:0000259" key="6">
    <source>
        <dbReference type="PROSITE" id="PS50045"/>
    </source>
</evidence>
<evidence type="ECO:0000256" key="3">
    <source>
        <dbReference type="ARBA" id="ARBA00023015"/>
    </source>
</evidence>
<dbReference type="GO" id="GO:0043565">
    <property type="term" value="F:sequence-specific DNA binding"/>
    <property type="evidence" value="ECO:0007669"/>
    <property type="project" value="InterPro"/>
</dbReference>
<dbReference type="FunFam" id="3.40.50.300:FF:000006">
    <property type="entry name" value="DNA-binding transcriptional regulator NtrC"/>
    <property type="match status" value="1"/>
</dbReference>
<protein>
    <submittedName>
        <fullName evidence="8">Transcriptional regulatory protein ZraR</fullName>
    </submittedName>
</protein>
<proteinExistence type="predicted"/>
<dbReference type="Gene3D" id="1.10.10.60">
    <property type="entry name" value="Homeodomain-like"/>
    <property type="match status" value="1"/>
</dbReference>
<evidence type="ECO:0000313" key="8">
    <source>
        <dbReference type="EMBL" id="PRR85916.1"/>
    </source>
</evidence>
<dbReference type="EMBL" id="PVXP01000010">
    <property type="protein sequence ID" value="PRR85916.1"/>
    <property type="molecule type" value="Genomic_DNA"/>
</dbReference>
<dbReference type="GO" id="GO:0000156">
    <property type="term" value="F:phosphorelay response regulator activity"/>
    <property type="evidence" value="ECO:0007669"/>
    <property type="project" value="InterPro"/>
</dbReference>
<evidence type="ECO:0000313" key="9">
    <source>
        <dbReference type="Proteomes" id="UP000237798"/>
    </source>
</evidence>
<keyword evidence="2" id="KW-0067">ATP-binding</keyword>
<dbReference type="Pfam" id="PF25601">
    <property type="entry name" value="AAA_lid_14"/>
    <property type="match status" value="1"/>
</dbReference>
<dbReference type="SUPFAM" id="SSF159800">
    <property type="entry name" value="PrpR receptor domain-like"/>
    <property type="match status" value="1"/>
</dbReference>
<dbReference type="Pfam" id="PF06506">
    <property type="entry name" value="PrpR_N"/>
    <property type="match status" value="1"/>
</dbReference>
<dbReference type="NCBIfam" id="TIGR00229">
    <property type="entry name" value="sensory_box"/>
    <property type="match status" value="1"/>
</dbReference>
<dbReference type="InterPro" id="IPR003593">
    <property type="entry name" value="AAA+_ATPase"/>
</dbReference>
<dbReference type="InterPro" id="IPR035965">
    <property type="entry name" value="PAS-like_dom_sf"/>
</dbReference>
<dbReference type="InterPro" id="IPR002197">
    <property type="entry name" value="HTH_Fis"/>
</dbReference>
<feature type="domain" description="Sigma-54 factor interaction" evidence="6">
    <location>
        <begin position="322"/>
        <end position="553"/>
    </location>
</feature>
<dbReference type="RefSeq" id="WP_106008590.1">
    <property type="nucleotide sequence ID" value="NZ_PVXP01000010.1"/>
</dbReference>
<dbReference type="SMART" id="SM00382">
    <property type="entry name" value="AAA"/>
    <property type="match status" value="1"/>
</dbReference>
<dbReference type="AlphaFoldDB" id="A0A2T0BPU8"/>
<dbReference type="Gene3D" id="1.10.8.60">
    <property type="match status" value="1"/>
</dbReference>
<dbReference type="PROSITE" id="PS50112">
    <property type="entry name" value="PAS"/>
    <property type="match status" value="1"/>
</dbReference>
<reference evidence="8 9" key="1">
    <citation type="submission" date="2018-03" db="EMBL/GenBank/DDBJ databases">
        <title>Genome sequence of Clostridium luticellarii DSM 29923.</title>
        <authorList>
            <person name="Poehlein A."/>
            <person name="Daniel R."/>
        </authorList>
    </citation>
    <scope>NUCLEOTIDE SEQUENCE [LARGE SCALE GENOMIC DNA]</scope>
    <source>
        <strain evidence="8 9">DSM 29923</strain>
    </source>
</reference>
<evidence type="ECO:0000256" key="4">
    <source>
        <dbReference type="ARBA" id="ARBA00023125"/>
    </source>
</evidence>
<dbReference type="InterPro" id="IPR025944">
    <property type="entry name" value="Sigma_54_int_dom_CS"/>
</dbReference>
<dbReference type="SUPFAM" id="SSF46689">
    <property type="entry name" value="Homeodomain-like"/>
    <property type="match status" value="1"/>
</dbReference>
<evidence type="ECO:0000256" key="2">
    <source>
        <dbReference type="ARBA" id="ARBA00022840"/>
    </source>
</evidence>
<dbReference type="InterPro" id="IPR025943">
    <property type="entry name" value="Sigma_54_int_dom_ATP-bd_2"/>
</dbReference>
<dbReference type="SMART" id="SM00091">
    <property type="entry name" value="PAS"/>
    <property type="match status" value="1"/>
</dbReference>
<dbReference type="InterPro" id="IPR027417">
    <property type="entry name" value="P-loop_NTPase"/>
</dbReference>
<dbReference type="Gene3D" id="3.30.450.20">
    <property type="entry name" value="PAS domain"/>
    <property type="match status" value="1"/>
</dbReference>
<dbReference type="GO" id="GO:0006355">
    <property type="term" value="P:regulation of DNA-templated transcription"/>
    <property type="evidence" value="ECO:0007669"/>
    <property type="project" value="InterPro"/>
</dbReference>
<sequence length="630" mass="70807">MKNILIIAPHFKIEYTAKKVAARYNDVDVKLALLNQSIKIARLAEKEGVEAIISRGGTASIIENTVQSVPVIKMEVSPYDLINAVYTAKKYGSNIFIIGFQNIIEGVGLLRKILNVNIHIYYINDEHDGERYIKNLINSGEKIDVILGGTVAENLALKYNIPTVLLETSAVTVDSSIKEARRIIKSTRKEKQKTEQFKAILNYISEGVVSIDYTKRVITFNSAASKMLGIPIEKALGHPVDELIPNTMLPEVLNQTESELGQLFQIGKTQIVTNRVPVIINNKTIGAVETFQHITKIQEYEEKIRGKLLYKGNIAKYSFSEIIGESEALIKTKERAKMYAGTDSTVLIVGESGVGKEMFAQAIHLESRRKKGPFVAVNCTAISQNLLESELFGYDEGAFTGAKKAGKAGLFTEAHGGTIFLDEVEDIDIELQGKLLRVIQEREVRPVGSNRVIPIDIRIIAATNKNLLIEVENGKFRRDLYYRLDVLRLKVPSLRDRGKDDIKLLSSYFEDKISSRYNKKSVKISNDALDKLQHYHWPGNIRELENIIESLVVLNDSVITGEDVEKIIDEKLEGKNSECEENNSDHTDDLEEVKKRHINKVLDECRGNRTLAASRLGISRTQLWRILNDK</sequence>
<dbReference type="InterPro" id="IPR058031">
    <property type="entry name" value="AAA_lid_NorR"/>
</dbReference>
<dbReference type="InterPro" id="IPR000014">
    <property type="entry name" value="PAS"/>
</dbReference>
<dbReference type="InterPro" id="IPR009057">
    <property type="entry name" value="Homeodomain-like_sf"/>
</dbReference>
<dbReference type="Proteomes" id="UP000237798">
    <property type="component" value="Unassembled WGS sequence"/>
</dbReference>
<dbReference type="PANTHER" id="PTHR32071">
    <property type="entry name" value="TRANSCRIPTIONAL REGULATORY PROTEIN"/>
    <property type="match status" value="1"/>
</dbReference>
<dbReference type="PROSITE" id="PS00675">
    <property type="entry name" value="SIGMA54_INTERACT_1"/>
    <property type="match status" value="1"/>
</dbReference>
<dbReference type="GO" id="GO:0005524">
    <property type="term" value="F:ATP binding"/>
    <property type="evidence" value="ECO:0007669"/>
    <property type="project" value="UniProtKB-KW"/>
</dbReference>
<dbReference type="CDD" id="cd00009">
    <property type="entry name" value="AAA"/>
    <property type="match status" value="1"/>
</dbReference>
<gene>
    <name evidence="8" type="primary">zraR_1</name>
    <name evidence="8" type="ORF">CLLU_11200</name>
</gene>
<dbReference type="PANTHER" id="PTHR32071:SF57">
    <property type="entry name" value="C4-DICARBOXYLATE TRANSPORT TRANSCRIPTIONAL REGULATORY PROTEIN DCTD"/>
    <property type="match status" value="1"/>
</dbReference>
<dbReference type="Pfam" id="PF00158">
    <property type="entry name" value="Sigma54_activat"/>
    <property type="match status" value="1"/>
</dbReference>
<dbReference type="OrthoDB" id="9803970at2"/>
<dbReference type="PROSITE" id="PS50045">
    <property type="entry name" value="SIGMA54_INTERACT_4"/>
    <property type="match status" value="1"/>
</dbReference>
<dbReference type="Gene3D" id="3.40.50.2300">
    <property type="match status" value="1"/>
</dbReference>
<dbReference type="InterPro" id="IPR025662">
    <property type="entry name" value="Sigma_54_int_dom_ATP-bd_1"/>
</dbReference>
<dbReference type="Pfam" id="PF02954">
    <property type="entry name" value="HTH_8"/>
    <property type="match status" value="1"/>
</dbReference>
<comment type="caution">
    <text evidence="8">The sequence shown here is derived from an EMBL/GenBank/DDBJ whole genome shotgun (WGS) entry which is preliminary data.</text>
</comment>